<dbReference type="InterPro" id="IPR033907">
    <property type="entry name" value="Endolysin_autolysin"/>
</dbReference>
<evidence type="ECO:0000256" key="7">
    <source>
        <dbReference type="RuleBase" id="RU003788"/>
    </source>
</evidence>
<dbReference type="GO" id="GO:0031640">
    <property type="term" value="P:killing of cells of another organism"/>
    <property type="evidence" value="ECO:0007669"/>
    <property type="project" value="UniProtKB-KW"/>
</dbReference>
<dbReference type="EC" id="3.2.1.17" evidence="7"/>
<dbReference type="PANTHER" id="PTHR38107">
    <property type="match status" value="1"/>
</dbReference>
<gene>
    <name evidence="8" type="ORF">EGO53_28300</name>
</gene>
<keyword evidence="2 7" id="KW-0929">Antimicrobial</keyword>
<evidence type="ECO:0000256" key="4">
    <source>
        <dbReference type="ARBA" id="ARBA00022801"/>
    </source>
</evidence>
<evidence type="ECO:0000256" key="3">
    <source>
        <dbReference type="ARBA" id="ARBA00022638"/>
    </source>
</evidence>
<accession>A0A515D5L7</accession>
<dbReference type="Pfam" id="PF00959">
    <property type="entry name" value="Phage_lysozyme"/>
    <property type="match status" value="1"/>
</dbReference>
<keyword evidence="8" id="KW-0614">Plasmid</keyword>
<reference evidence="8 9" key="1">
    <citation type="submission" date="2018-11" db="EMBL/GenBank/DDBJ databases">
        <title>The first complete genome of Serratia liquefaciens isolated from metalophyte plant revel distinctness adaptive mechanisms in an extreme habitat.</title>
        <authorList>
            <person name="Caneschi W.L."/>
            <person name="Sanchez A.B."/>
            <person name="Felestrino E.B."/>
            <person name="Assis R.A.B."/>
            <person name="Lemes C.G.C."/>
            <person name="Cordeiro I.F."/>
            <person name="Fonseca N.P."/>
            <person name="Villa M."/>
            <person name="Vieira I.T."/>
            <person name="Moraes L.A."/>
            <person name="Kamino L.H.Y."/>
            <person name="do Carmo F."/>
            <person name="Garcia C.M."/>
            <person name="Almeida N.F."/>
            <person name="Silva R.S."/>
            <person name="Ferro J.A."/>
            <person name="Ferro M.I.T."/>
            <person name="Varani A.M."/>
            <person name="Ferreira R.M."/>
            <person name="dos Santos V.L."/>
            <person name="Silva U.C."/>
            <person name="Setubal J.C."/>
            <person name="Moreira L.M."/>
        </authorList>
    </citation>
    <scope>NUCLEOTIDE SEQUENCE [LARGE SCALE GENOMIC DNA]</scope>
    <source>
        <strain evidence="8 9">FG3</strain>
        <plasmid evidence="8 9">p1-159</plasmid>
    </source>
</reference>
<comment type="similarity">
    <text evidence="7">Belongs to the glycosyl hydrolase 24 family.</text>
</comment>
<dbReference type="InterPro" id="IPR023347">
    <property type="entry name" value="Lysozyme_dom_sf"/>
</dbReference>
<dbReference type="PANTHER" id="PTHR38107:SF3">
    <property type="entry name" value="LYSOZYME RRRD-RELATED"/>
    <property type="match status" value="1"/>
</dbReference>
<proteinExistence type="inferred from homology"/>
<keyword evidence="6 7" id="KW-0326">Glycosidase</keyword>
<evidence type="ECO:0000256" key="1">
    <source>
        <dbReference type="ARBA" id="ARBA00000632"/>
    </source>
</evidence>
<keyword evidence="3 7" id="KW-0081">Bacteriolytic enzyme</keyword>
<dbReference type="InterPro" id="IPR023346">
    <property type="entry name" value="Lysozyme-like_dom_sf"/>
</dbReference>
<dbReference type="InterPro" id="IPR002196">
    <property type="entry name" value="Glyco_hydro_24"/>
</dbReference>
<dbReference type="Gene3D" id="1.10.530.40">
    <property type="match status" value="1"/>
</dbReference>
<geneLocation type="plasmid" evidence="8 9">
    <name>p1-159</name>
</geneLocation>
<dbReference type="CDD" id="cd00737">
    <property type="entry name" value="lyz_endolysin_autolysin"/>
    <property type="match status" value="1"/>
</dbReference>
<dbReference type="EMBL" id="CP033894">
    <property type="protein sequence ID" value="QDL35698.1"/>
    <property type="molecule type" value="Genomic_DNA"/>
</dbReference>
<organism evidence="8 9">
    <name type="scientific">Serratia liquefaciens</name>
    <dbReference type="NCBI Taxonomy" id="614"/>
    <lineage>
        <taxon>Bacteria</taxon>
        <taxon>Pseudomonadati</taxon>
        <taxon>Pseudomonadota</taxon>
        <taxon>Gammaproteobacteria</taxon>
        <taxon>Enterobacterales</taxon>
        <taxon>Yersiniaceae</taxon>
        <taxon>Serratia</taxon>
    </lineage>
</organism>
<evidence type="ECO:0000256" key="2">
    <source>
        <dbReference type="ARBA" id="ARBA00022529"/>
    </source>
</evidence>
<dbReference type="RefSeq" id="WP_142816562.1">
    <property type="nucleotide sequence ID" value="NZ_CP033894.1"/>
</dbReference>
<dbReference type="Proteomes" id="UP000317572">
    <property type="component" value="Plasmid p1-159"/>
</dbReference>
<dbReference type="GO" id="GO:0042742">
    <property type="term" value="P:defense response to bacterium"/>
    <property type="evidence" value="ECO:0007669"/>
    <property type="project" value="UniProtKB-KW"/>
</dbReference>
<evidence type="ECO:0000256" key="6">
    <source>
        <dbReference type="ARBA" id="ARBA00023295"/>
    </source>
</evidence>
<name>A0A515D5L7_SERLI</name>
<dbReference type="GO" id="GO:0016998">
    <property type="term" value="P:cell wall macromolecule catabolic process"/>
    <property type="evidence" value="ECO:0007669"/>
    <property type="project" value="InterPro"/>
</dbReference>
<dbReference type="InterPro" id="IPR034690">
    <property type="entry name" value="Endolysin_T4_type"/>
</dbReference>
<dbReference type="AlphaFoldDB" id="A0A515D5L7"/>
<evidence type="ECO:0000256" key="5">
    <source>
        <dbReference type="ARBA" id="ARBA00023200"/>
    </source>
</evidence>
<comment type="catalytic activity">
    <reaction evidence="1 7">
        <text>Hydrolysis of (1-&gt;4)-beta-linkages between N-acetylmuramic acid and N-acetyl-D-glucosamine residues in a peptidoglycan and between N-acetyl-D-glucosamine residues in chitodextrins.</text>
        <dbReference type="EC" id="3.2.1.17"/>
    </reaction>
</comment>
<dbReference type="GO" id="GO:0009253">
    <property type="term" value="P:peptidoglycan catabolic process"/>
    <property type="evidence" value="ECO:0007669"/>
    <property type="project" value="InterPro"/>
</dbReference>
<protein>
    <recommendedName>
        <fullName evidence="7">Lysozyme</fullName>
        <ecNumber evidence="7">3.2.1.17</ecNumber>
    </recommendedName>
</protein>
<keyword evidence="4 7" id="KW-0378">Hydrolase</keyword>
<sequence length="141" mass="15610">MKISEKGIALIKAFEGLNLRAYLCPAHIWTIGYGHTRKVMPGDTVTPDEADTLLRQDITDAERAVKVHVSVPLTQGQFDSLVSFVFNLGVGNFRTSTLLKKLNAGDYDGTAQEFGRWIHAGGKALPGLVRRREAERVLFLK</sequence>
<dbReference type="InterPro" id="IPR051018">
    <property type="entry name" value="Bacteriophage_GH24"/>
</dbReference>
<dbReference type="HAMAP" id="MF_04110">
    <property type="entry name" value="ENDOLYSIN_T4"/>
    <property type="match status" value="1"/>
</dbReference>
<evidence type="ECO:0000313" key="8">
    <source>
        <dbReference type="EMBL" id="QDL35698.1"/>
    </source>
</evidence>
<dbReference type="GO" id="GO:0003796">
    <property type="term" value="F:lysozyme activity"/>
    <property type="evidence" value="ECO:0007669"/>
    <property type="project" value="UniProtKB-EC"/>
</dbReference>
<evidence type="ECO:0000313" key="9">
    <source>
        <dbReference type="Proteomes" id="UP000317572"/>
    </source>
</evidence>
<dbReference type="SUPFAM" id="SSF53955">
    <property type="entry name" value="Lysozyme-like"/>
    <property type="match status" value="1"/>
</dbReference>
<keyword evidence="5" id="KW-1035">Host cytoplasm</keyword>